<dbReference type="EMBL" id="UINC01008948">
    <property type="protein sequence ID" value="SVA40215.1"/>
    <property type="molecule type" value="Genomic_DNA"/>
</dbReference>
<gene>
    <name evidence="2" type="ORF">METZ01_LOCUS93069</name>
</gene>
<proteinExistence type="predicted"/>
<reference evidence="2" key="1">
    <citation type="submission" date="2018-05" db="EMBL/GenBank/DDBJ databases">
        <authorList>
            <person name="Lanie J.A."/>
            <person name="Ng W.-L."/>
            <person name="Kazmierczak K.M."/>
            <person name="Andrzejewski T.M."/>
            <person name="Davidsen T.M."/>
            <person name="Wayne K.J."/>
            <person name="Tettelin H."/>
            <person name="Glass J.I."/>
            <person name="Rusch D."/>
            <person name="Podicherti R."/>
            <person name="Tsui H.-C.T."/>
            <person name="Winkler M.E."/>
        </authorList>
    </citation>
    <scope>NUCLEOTIDE SEQUENCE</scope>
</reference>
<evidence type="ECO:0000313" key="2">
    <source>
        <dbReference type="EMBL" id="SVA40215.1"/>
    </source>
</evidence>
<organism evidence="2">
    <name type="scientific">marine metagenome</name>
    <dbReference type="NCBI Taxonomy" id="408172"/>
    <lineage>
        <taxon>unclassified sequences</taxon>
        <taxon>metagenomes</taxon>
        <taxon>ecological metagenomes</taxon>
    </lineage>
</organism>
<feature type="domain" description="2-oxoglutarate dehydrogenase E1 component N-terminal" evidence="1">
    <location>
        <begin position="16"/>
        <end position="42"/>
    </location>
</feature>
<evidence type="ECO:0000259" key="1">
    <source>
        <dbReference type="Pfam" id="PF16078"/>
    </source>
</evidence>
<dbReference type="InterPro" id="IPR032106">
    <property type="entry name" value="2-oxogl_dehyd_N"/>
</dbReference>
<dbReference type="Pfam" id="PF16078">
    <property type="entry name" value="2-oxogl_dehyd_N"/>
    <property type="match status" value="1"/>
</dbReference>
<dbReference type="AlphaFoldDB" id="A0A381VIN8"/>
<protein>
    <recommendedName>
        <fullName evidence="1">2-oxoglutarate dehydrogenase E1 component N-terminal domain-containing protein</fullName>
    </recommendedName>
</protein>
<accession>A0A381VIN8</accession>
<name>A0A381VIN8_9ZZZZ</name>
<sequence>MSTLSYLNYDDIGAFEGLYQQYQQAPDSVDQGWRNFIEGFEFSKADFSQGNKKSRMPQAHPTFAEAIKVSMLDATGKCFFHM</sequence>